<keyword evidence="3" id="KW-1185">Reference proteome</keyword>
<keyword evidence="1" id="KW-1133">Transmembrane helix</keyword>
<dbReference type="EMBL" id="CP048113">
    <property type="protein sequence ID" value="QHS62504.1"/>
    <property type="molecule type" value="Genomic_DNA"/>
</dbReference>
<accession>A0A6B9ZM53</accession>
<keyword evidence="1" id="KW-0472">Membrane</keyword>
<dbReference type="RefSeq" id="WP_162334139.1">
    <property type="nucleotide sequence ID" value="NZ_CP048113.1"/>
</dbReference>
<evidence type="ECO:0000313" key="3">
    <source>
        <dbReference type="Proteomes" id="UP000476411"/>
    </source>
</evidence>
<sequence length="151" mass="16685">MQDVSSYESADAGAVLAGLGFTFFLFFIGIMVFYTICNWKIFTKAGKPGWACLVPIYGTIVMLEIVGKPWWYIFMFMIPIYGWFVLPIQLTHHLSKSFGKDVGFTLGLLFLGFIFVPLLAFSSDIQYVGPYGNPGGQSLDNQIGSIGNPAV</sequence>
<evidence type="ECO:0000313" key="2">
    <source>
        <dbReference type="EMBL" id="QHS62504.1"/>
    </source>
</evidence>
<proteinExistence type="predicted"/>
<feature type="transmembrane region" description="Helical" evidence="1">
    <location>
        <begin position="102"/>
        <end position="121"/>
    </location>
</feature>
<dbReference type="Pfam" id="PF18936">
    <property type="entry name" value="DUF5684"/>
    <property type="match status" value="1"/>
</dbReference>
<feature type="transmembrane region" description="Helical" evidence="1">
    <location>
        <begin position="12"/>
        <end position="36"/>
    </location>
</feature>
<reference evidence="2 3" key="1">
    <citation type="submission" date="2020-01" db="EMBL/GenBank/DDBJ databases">
        <title>Complete genome sequence of Chitinophaga sp. H33E-04 isolated from quinoa roots.</title>
        <authorList>
            <person name="Weon H.-Y."/>
            <person name="Lee S.A."/>
        </authorList>
    </citation>
    <scope>NUCLEOTIDE SEQUENCE [LARGE SCALE GENOMIC DNA]</scope>
    <source>
        <strain evidence="2 3">H33E-04</strain>
    </source>
</reference>
<dbReference type="Proteomes" id="UP000476411">
    <property type="component" value="Chromosome"/>
</dbReference>
<evidence type="ECO:0000256" key="1">
    <source>
        <dbReference type="SAM" id="Phobius"/>
    </source>
</evidence>
<gene>
    <name evidence="2" type="ORF">GWR21_23815</name>
</gene>
<name>A0A6B9ZM53_9BACT</name>
<protein>
    <recommendedName>
        <fullName evidence="4">Signal peptidase I</fullName>
    </recommendedName>
</protein>
<keyword evidence="1" id="KW-0812">Transmembrane</keyword>
<feature type="transmembrane region" description="Helical" evidence="1">
    <location>
        <begin position="71"/>
        <end position="90"/>
    </location>
</feature>
<dbReference type="AlphaFoldDB" id="A0A6B9ZM53"/>
<evidence type="ECO:0008006" key="4">
    <source>
        <dbReference type="Google" id="ProtNLM"/>
    </source>
</evidence>
<dbReference type="InterPro" id="IPR043739">
    <property type="entry name" value="DUF5684"/>
</dbReference>
<organism evidence="2 3">
    <name type="scientific">Chitinophaga agri</name>
    <dbReference type="NCBI Taxonomy" id="2703787"/>
    <lineage>
        <taxon>Bacteria</taxon>
        <taxon>Pseudomonadati</taxon>
        <taxon>Bacteroidota</taxon>
        <taxon>Chitinophagia</taxon>
        <taxon>Chitinophagales</taxon>
        <taxon>Chitinophagaceae</taxon>
        <taxon>Chitinophaga</taxon>
    </lineage>
</organism>
<dbReference type="KEGG" id="chih:GWR21_23815"/>